<dbReference type="PANTHER" id="PTHR42693">
    <property type="entry name" value="ARYLSULFATASE FAMILY MEMBER"/>
    <property type="match status" value="1"/>
</dbReference>
<gene>
    <name evidence="5" type="primary">atsA_54</name>
    <name evidence="5" type="ORF">Enr13x_46530</name>
</gene>
<feature type="chain" id="PRO_5022004631" evidence="3">
    <location>
        <begin position="22"/>
        <end position="474"/>
    </location>
</feature>
<sequence length="474" mass="53230" precursor="true">MPLPKLLCKSFLVFSAFVAFASCTAIAAEDRPNIIYIMVDDLGYGDLGSYGQKEVQTPHLDRMAAEGMRFTDHYAGHTVCRPSRLVLWTGQHVGHTGLTGNRAFSLTGKEQTVAKLLQQAGYATGGVGKWALGNVNEPAEIDNDGHPNRNGFDYWYGYMNQSNAHNYYPPFLWENDRQDRLPGNVLMDAPGARGRVSKQKETYSHDKLTDAALDFIQRNHRSPFLLHIHWTIPHANNEGGRVLKDGMEVPDYGIYADRQWPNPEKGFAAMITRMDADVGRLFELLKDLSIDDNTLVIFTSDNGPHREGNHDHEFFDSNGPLKGYKRSMHDGGIRVPMIARWPGKVAAGTQSDLPSAFWDFLPTACDVAGIEPPGDIDGISYLPTLIGKPDSQPKHAYLYWASQEGETSIGIRRGPWKLVRYRKNRNGNPDWRLYDLRRDIGESDDIAAAHPEQVQEMLSLVERDRLPLETPAKR</sequence>
<dbReference type="InterPro" id="IPR000917">
    <property type="entry name" value="Sulfatase_N"/>
</dbReference>
<dbReference type="EC" id="3.1.6.1" evidence="5"/>
<dbReference type="Gene3D" id="3.30.1120.10">
    <property type="match status" value="1"/>
</dbReference>
<dbReference type="Pfam" id="PF00884">
    <property type="entry name" value="Sulfatase"/>
    <property type="match status" value="1"/>
</dbReference>
<dbReference type="Gene3D" id="3.40.720.10">
    <property type="entry name" value="Alkaline Phosphatase, subunit A"/>
    <property type="match status" value="1"/>
</dbReference>
<evidence type="ECO:0000256" key="3">
    <source>
        <dbReference type="SAM" id="SignalP"/>
    </source>
</evidence>
<dbReference type="RefSeq" id="WP_145389063.1">
    <property type="nucleotide sequence ID" value="NZ_CP037423.1"/>
</dbReference>
<evidence type="ECO:0000313" key="6">
    <source>
        <dbReference type="Proteomes" id="UP000319004"/>
    </source>
</evidence>
<evidence type="ECO:0000313" key="5">
    <source>
        <dbReference type="EMBL" id="QDV44783.1"/>
    </source>
</evidence>
<dbReference type="CDD" id="cd16145">
    <property type="entry name" value="ARS_like"/>
    <property type="match status" value="1"/>
</dbReference>
<dbReference type="EMBL" id="CP037423">
    <property type="protein sequence ID" value="QDV44783.1"/>
    <property type="molecule type" value="Genomic_DNA"/>
</dbReference>
<dbReference type="OrthoDB" id="9783154at2"/>
<dbReference type="KEGG" id="snep:Enr13x_46530"/>
<feature type="domain" description="Sulfatase N-terminal" evidence="4">
    <location>
        <begin position="32"/>
        <end position="370"/>
    </location>
</feature>
<accession>A0A518HVF2</accession>
<protein>
    <submittedName>
        <fullName evidence="5">Arylsulfatase</fullName>
        <ecNumber evidence="5">3.1.6.1</ecNumber>
    </submittedName>
</protein>
<dbReference type="GO" id="GO:0004065">
    <property type="term" value="F:arylsulfatase activity"/>
    <property type="evidence" value="ECO:0007669"/>
    <property type="project" value="UniProtKB-EC"/>
</dbReference>
<keyword evidence="2 5" id="KW-0378">Hydrolase</keyword>
<name>A0A518HVF2_9BACT</name>
<keyword evidence="3" id="KW-0732">Signal</keyword>
<dbReference type="Proteomes" id="UP000319004">
    <property type="component" value="Chromosome"/>
</dbReference>
<organism evidence="5 6">
    <name type="scientific">Stieleria neptunia</name>
    <dbReference type="NCBI Taxonomy" id="2527979"/>
    <lineage>
        <taxon>Bacteria</taxon>
        <taxon>Pseudomonadati</taxon>
        <taxon>Planctomycetota</taxon>
        <taxon>Planctomycetia</taxon>
        <taxon>Pirellulales</taxon>
        <taxon>Pirellulaceae</taxon>
        <taxon>Stieleria</taxon>
    </lineage>
</organism>
<keyword evidence="6" id="KW-1185">Reference proteome</keyword>
<dbReference type="AlphaFoldDB" id="A0A518HVF2"/>
<evidence type="ECO:0000259" key="4">
    <source>
        <dbReference type="Pfam" id="PF00884"/>
    </source>
</evidence>
<dbReference type="PANTHER" id="PTHR42693:SF53">
    <property type="entry name" value="ENDO-4-O-SULFATASE"/>
    <property type="match status" value="1"/>
</dbReference>
<proteinExistence type="inferred from homology"/>
<evidence type="ECO:0000256" key="1">
    <source>
        <dbReference type="ARBA" id="ARBA00008779"/>
    </source>
</evidence>
<reference evidence="5 6" key="1">
    <citation type="submission" date="2019-03" db="EMBL/GenBank/DDBJ databases">
        <title>Deep-cultivation of Planctomycetes and their phenomic and genomic characterization uncovers novel biology.</title>
        <authorList>
            <person name="Wiegand S."/>
            <person name="Jogler M."/>
            <person name="Boedeker C."/>
            <person name="Pinto D."/>
            <person name="Vollmers J."/>
            <person name="Rivas-Marin E."/>
            <person name="Kohn T."/>
            <person name="Peeters S.H."/>
            <person name="Heuer A."/>
            <person name="Rast P."/>
            <person name="Oberbeckmann S."/>
            <person name="Bunk B."/>
            <person name="Jeske O."/>
            <person name="Meyerdierks A."/>
            <person name="Storesund J.E."/>
            <person name="Kallscheuer N."/>
            <person name="Luecker S."/>
            <person name="Lage O.M."/>
            <person name="Pohl T."/>
            <person name="Merkel B.J."/>
            <person name="Hornburger P."/>
            <person name="Mueller R.-W."/>
            <person name="Bruemmer F."/>
            <person name="Labrenz M."/>
            <person name="Spormann A.M."/>
            <person name="Op den Camp H."/>
            <person name="Overmann J."/>
            <person name="Amann R."/>
            <person name="Jetten M.S.M."/>
            <person name="Mascher T."/>
            <person name="Medema M.H."/>
            <person name="Devos D.P."/>
            <person name="Kaster A.-K."/>
            <person name="Ovreas L."/>
            <person name="Rohde M."/>
            <person name="Galperin M.Y."/>
            <person name="Jogler C."/>
        </authorList>
    </citation>
    <scope>NUCLEOTIDE SEQUENCE [LARGE SCALE GENOMIC DNA]</scope>
    <source>
        <strain evidence="5 6">Enr13</strain>
    </source>
</reference>
<comment type="similarity">
    <text evidence="1">Belongs to the sulfatase family.</text>
</comment>
<dbReference type="PROSITE" id="PS51257">
    <property type="entry name" value="PROKAR_LIPOPROTEIN"/>
    <property type="match status" value="1"/>
</dbReference>
<dbReference type="InterPro" id="IPR050738">
    <property type="entry name" value="Sulfatase"/>
</dbReference>
<dbReference type="SUPFAM" id="SSF53649">
    <property type="entry name" value="Alkaline phosphatase-like"/>
    <property type="match status" value="1"/>
</dbReference>
<evidence type="ECO:0000256" key="2">
    <source>
        <dbReference type="ARBA" id="ARBA00022801"/>
    </source>
</evidence>
<dbReference type="InterPro" id="IPR017850">
    <property type="entry name" value="Alkaline_phosphatase_core_sf"/>
</dbReference>
<feature type="signal peptide" evidence="3">
    <location>
        <begin position="1"/>
        <end position="21"/>
    </location>
</feature>